<dbReference type="InterPro" id="IPR000212">
    <property type="entry name" value="DNA_helicase_UvrD/REP"/>
</dbReference>
<feature type="domain" description="UvrD-like helicase C-terminal" evidence="12">
    <location>
        <begin position="520"/>
        <end position="879"/>
    </location>
</feature>
<evidence type="ECO:0000256" key="2">
    <source>
        <dbReference type="ARBA" id="ARBA00022741"/>
    </source>
</evidence>
<sequence>MSEENSYALAKIITEEQRARITHNFKAAKALLARKRPLDSIAAATANKFPHKNNDVISLKSPRFPLAEVNTNLPPSRFVQNGATRVSELVNGSDGDSKCPSESFVTPVKKPEGSGFSDCLSTLSSSASILDDDDFDESILEEIDAICEQKSVVKVEKESPNRSLSVECECHQGNEGSLASLQSGMRDVLDSPMEKKRICPCGNMPEEYVKYLQGLNDRQREAACSDISVPLMIVAGPGSGKVSHYLLVGTSTMVGRVLMLLNEGISPSNILAMTFTTAAAAEMRDRIGAVAGKAKAKELMISTFHSFSLQLCRSHAEKLGRSSEFLIYGHGHQRRAIIEAVRLLEMEKSGVQKNDASKLAQDSKDIVSPEYFKDKSKKWQKFVTQAKASGKTPADFHRRGDEIGAAILGNYNDILRSCNALDYHDLISCSVKLLADFPEVFEDCKDSWKAIVVDEFQDTSAMQYSLLRLLSSHNHITIVGDDDQSIFSFNGADISGFDSFRHDFANYKEIRLNKNYRSTRSIVEAASSLIQNNMKRCQFKDVLTDNSFGSKIAIKECQNERAECAFVVDKILETASDGSHSKPFSGSIAILYRRQVSGKAFQIAFRERKIPFNVHGVAFYRKKVREIVFHLWHGVSHPGFIAAIEFGKFLSLVWAYSQMYTITVEKFTMQVVKAIIAMLRTTLSGCDDGSYRQVFKALLPFEKEEKKRVIEHVDKISTVRKCSFIVAACDVFSAKISGTFKRSQLTQGRKVLSTLKMISKLVHREQSISAVITSVANIVPQKYLLEQRAVVDNDGGKLLNEDNDLRSVLQYLLDDVSDVLSMQVVSKEEESNVKEQKGCVSLLKEFIDYITEREKENFRSRRHNNENSVTLTTIHQSKGLEWDTVFIVKITMTKEELRKTIESSRIEGSLNLSNKIRKSDLEIIIVLPYGILRQMNLRFLCCMNLMEVQRKMEPQLRQACSCMENCFSVSFCKLVHFGAQLIILAAKSQEERRLFYVAMTRARKKLFITYVAMDSNWQMLHPSRFLKEIPDHLRDIQAEVCLQDLQTKHREIRNEAAEFVIDLPKEQVSDLETESNDFLVNQINDASKESLETIDSYNGNIFLRRFAVEERLVVSHLFHQWAKKQAFQNPKRLLNKVGFVIDERLTVKKNKHKDVLRALKSCLSCDEAFQYAEYIKPSCNMVGFAVMVTAEADRIVLRWEQIPADQRAHLMHEKQEHFQKLRIENSMSSSAPTPKQIGYLQNLGCTVTPTSRLHASRLIEQYKSL</sequence>
<dbReference type="Gene3D" id="1.10.10.160">
    <property type="match status" value="1"/>
</dbReference>
<name>A0A835JJ67_9ROSI</name>
<dbReference type="PANTHER" id="PTHR11070:SF61">
    <property type="entry name" value="DNA 3'-5' HELICASE"/>
    <property type="match status" value="1"/>
</dbReference>
<protein>
    <recommendedName>
        <fullName evidence="8">DNA 3'-5' helicase</fullName>
        <ecNumber evidence="8">5.6.2.4</ecNumber>
    </recommendedName>
</protein>
<evidence type="ECO:0000259" key="11">
    <source>
        <dbReference type="PROSITE" id="PS51198"/>
    </source>
</evidence>
<evidence type="ECO:0000256" key="10">
    <source>
        <dbReference type="PROSITE-ProRule" id="PRU00560"/>
    </source>
</evidence>
<comment type="caution">
    <text evidence="10">Lacks conserved residue(s) required for the propagation of feature annotation.</text>
</comment>
<dbReference type="FunFam" id="1.10.10.160:FF:000007">
    <property type="entry name" value="p-loop containing nucleoside triphosphate hydrolase superfamily protein"/>
    <property type="match status" value="1"/>
</dbReference>
<evidence type="ECO:0000256" key="9">
    <source>
        <dbReference type="ARBA" id="ARBA00048988"/>
    </source>
</evidence>
<dbReference type="AlphaFoldDB" id="A0A835JJ67"/>
<dbReference type="PROSITE" id="PS51198">
    <property type="entry name" value="UVRD_HELICASE_ATP_BIND"/>
    <property type="match status" value="1"/>
</dbReference>
<comment type="catalytic activity">
    <reaction evidence="9">
        <text>ATP + H2O = ADP + phosphate + H(+)</text>
        <dbReference type="Rhea" id="RHEA:13065"/>
        <dbReference type="ChEBI" id="CHEBI:15377"/>
        <dbReference type="ChEBI" id="CHEBI:15378"/>
        <dbReference type="ChEBI" id="CHEBI:30616"/>
        <dbReference type="ChEBI" id="CHEBI:43474"/>
        <dbReference type="ChEBI" id="CHEBI:456216"/>
        <dbReference type="EC" id="5.6.2.4"/>
    </reaction>
</comment>
<evidence type="ECO:0000256" key="4">
    <source>
        <dbReference type="ARBA" id="ARBA00022806"/>
    </source>
</evidence>
<dbReference type="PANTHER" id="PTHR11070">
    <property type="entry name" value="UVRD / RECB / PCRA DNA HELICASE FAMILY MEMBER"/>
    <property type="match status" value="1"/>
</dbReference>
<reference evidence="13 14" key="1">
    <citation type="submission" date="2020-10" db="EMBL/GenBank/DDBJ databases">
        <title>Plant Genome Project.</title>
        <authorList>
            <person name="Zhang R.-G."/>
        </authorList>
    </citation>
    <scope>NUCLEOTIDE SEQUENCE [LARGE SCALE GENOMIC DNA]</scope>
    <source>
        <strain evidence="13">FAFU-HL-1</strain>
        <tissue evidence="13">Leaf</tissue>
    </source>
</reference>
<dbReference type="GO" id="GO:0005524">
    <property type="term" value="F:ATP binding"/>
    <property type="evidence" value="ECO:0007669"/>
    <property type="project" value="UniProtKB-UniRule"/>
</dbReference>
<keyword evidence="6" id="KW-0413">Isomerase</keyword>
<keyword evidence="3 10" id="KW-0378">Hydrolase</keyword>
<dbReference type="SUPFAM" id="SSF52540">
    <property type="entry name" value="P-loop containing nucleoside triphosphate hydrolases"/>
    <property type="match status" value="1"/>
</dbReference>
<dbReference type="CDD" id="cd17932">
    <property type="entry name" value="DEXQc_UvrD"/>
    <property type="match status" value="1"/>
</dbReference>
<evidence type="ECO:0000313" key="13">
    <source>
        <dbReference type="EMBL" id="KAF9671820.1"/>
    </source>
</evidence>
<dbReference type="GO" id="GO:0003677">
    <property type="term" value="F:DNA binding"/>
    <property type="evidence" value="ECO:0007669"/>
    <property type="project" value="InterPro"/>
</dbReference>
<dbReference type="PROSITE" id="PS51217">
    <property type="entry name" value="UVRD_HELICASE_CTER"/>
    <property type="match status" value="1"/>
</dbReference>
<proteinExistence type="inferred from homology"/>
<dbReference type="GO" id="GO:0043138">
    <property type="term" value="F:3'-5' DNA helicase activity"/>
    <property type="evidence" value="ECO:0007669"/>
    <property type="project" value="UniProtKB-EC"/>
</dbReference>
<dbReference type="GO" id="GO:0005634">
    <property type="term" value="C:nucleus"/>
    <property type="evidence" value="ECO:0007669"/>
    <property type="project" value="TreeGrafter"/>
</dbReference>
<evidence type="ECO:0000259" key="12">
    <source>
        <dbReference type="PROSITE" id="PS51217"/>
    </source>
</evidence>
<comment type="similarity">
    <text evidence="1">Belongs to the helicase family. UvrD subfamily.</text>
</comment>
<dbReference type="InterPro" id="IPR014016">
    <property type="entry name" value="UvrD-like_ATP-bd"/>
</dbReference>
<dbReference type="Proteomes" id="UP000657918">
    <property type="component" value="Unassembled WGS sequence"/>
</dbReference>
<feature type="domain" description="UvrD-like helicase ATP-binding" evidence="11">
    <location>
        <begin position="214"/>
        <end position="519"/>
    </location>
</feature>
<keyword evidence="2 10" id="KW-0547">Nucleotide-binding</keyword>
<comment type="catalytic activity">
    <reaction evidence="7">
        <text>Couples ATP hydrolysis with the unwinding of duplex DNA by translocating in the 3'-5' direction.</text>
        <dbReference type="EC" id="5.6.2.4"/>
    </reaction>
</comment>
<dbReference type="GO" id="GO:0000725">
    <property type="term" value="P:recombinational repair"/>
    <property type="evidence" value="ECO:0007669"/>
    <property type="project" value="TreeGrafter"/>
</dbReference>
<accession>A0A835JJ67</accession>
<dbReference type="InterPro" id="IPR013986">
    <property type="entry name" value="DExx_box_DNA_helicase_dom_sf"/>
</dbReference>
<keyword evidence="5 10" id="KW-0067">ATP-binding</keyword>
<dbReference type="InterPro" id="IPR014017">
    <property type="entry name" value="DNA_helicase_UvrD-like_C"/>
</dbReference>
<comment type="caution">
    <text evidence="13">The sequence shown here is derived from an EMBL/GenBank/DDBJ whole genome shotgun (WGS) entry which is preliminary data.</text>
</comment>
<evidence type="ECO:0000256" key="5">
    <source>
        <dbReference type="ARBA" id="ARBA00022840"/>
    </source>
</evidence>
<keyword evidence="14" id="KW-1185">Reference proteome</keyword>
<dbReference type="Pfam" id="PF13361">
    <property type="entry name" value="UvrD_C"/>
    <property type="match status" value="1"/>
</dbReference>
<evidence type="ECO:0000256" key="1">
    <source>
        <dbReference type="ARBA" id="ARBA00009922"/>
    </source>
</evidence>
<dbReference type="Gene3D" id="3.40.50.300">
    <property type="entry name" value="P-loop containing nucleotide triphosphate hydrolases"/>
    <property type="match status" value="4"/>
</dbReference>
<gene>
    <name evidence="13" type="ORF">SADUNF_Sadunf12G0088300</name>
</gene>
<evidence type="ECO:0000256" key="6">
    <source>
        <dbReference type="ARBA" id="ARBA00023235"/>
    </source>
</evidence>
<evidence type="ECO:0000256" key="3">
    <source>
        <dbReference type="ARBA" id="ARBA00022801"/>
    </source>
</evidence>
<dbReference type="OrthoDB" id="1470711at2759"/>
<keyword evidence="4 10" id="KW-0347">Helicase</keyword>
<organism evidence="13 14">
    <name type="scientific">Salix dunnii</name>
    <dbReference type="NCBI Taxonomy" id="1413687"/>
    <lineage>
        <taxon>Eukaryota</taxon>
        <taxon>Viridiplantae</taxon>
        <taxon>Streptophyta</taxon>
        <taxon>Embryophyta</taxon>
        <taxon>Tracheophyta</taxon>
        <taxon>Spermatophyta</taxon>
        <taxon>Magnoliopsida</taxon>
        <taxon>eudicotyledons</taxon>
        <taxon>Gunneridae</taxon>
        <taxon>Pentapetalae</taxon>
        <taxon>rosids</taxon>
        <taxon>fabids</taxon>
        <taxon>Malpighiales</taxon>
        <taxon>Salicaceae</taxon>
        <taxon>Saliceae</taxon>
        <taxon>Salix</taxon>
    </lineage>
</organism>
<dbReference type="EMBL" id="JADGMS010000012">
    <property type="protein sequence ID" value="KAF9671820.1"/>
    <property type="molecule type" value="Genomic_DNA"/>
</dbReference>
<dbReference type="Pfam" id="PF00580">
    <property type="entry name" value="UvrD-helicase"/>
    <property type="match status" value="1"/>
</dbReference>
<evidence type="ECO:0000313" key="14">
    <source>
        <dbReference type="Proteomes" id="UP000657918"/>
    </source>
</evidence>
<evidence type="ECO:0000256" key="8">
    <source>
        <dbReference type="ARBA" id="ARBA00034808"/>
    </source>
</evidence>
<evidence type="ECO:0000256" key="7">
    <source>
        <dbReference type="ARBA" id="ARBA00034617"/>
    </source>
</evidence>
<dbReference type="Gene3D" id="1.10.486.10">
    <property type="entry name" value="PCRA, domain 4"/>
    <property type="match status" value="2"/>
</dbReference>
<dbReference type="EC" id="5.6.2.4" evidence="8"/>
<dbReference type="InterPro" id="IPR027417">
    <property type="entry name" value="P-loop_NTPase"/>
</dbReference>
<dbReference type="GO" id="GO:0016787">
    <property type="term" value="F:hydrolase activity"/>
    <property type="evidence" value="ECO:0007669"/>
    <property type="project" value="UniProtKB-UniRule"/>
</dbReference>